<evidence type="ECO:0000313" key="2">
    <source>
        <dbReference type="EMBL" id="KAF7831838.1"/>
    </source>
</evidence>
<feature type="compositionally biased region" description="Basic residues" evidence="1">
    <location>
        <begin position="26"/>
        <end position="39"/>
    </location>
</feature>
<feature type="region of interest" description="Disordered" evidence="1">
    <location>
        <begin position="17"/>
        <end position="102"/>
    </location>
</feature>
<reference evidence="2" key="1">
    <citation type="submission" date="2020-09" db="EMBL/GenBank/DDBJ databases">
        <title>Genome-Enabled Discovery of Anthraquinone Biosynthesis in Senna tora.</title>
        <authorList>
            <person name="Kang S.-H."/>
            <person name="Pandey R.P."/>
            <person name="Lee C.-M."/>
            <person name="Sim J.-S."/>
            <person name="Jeong J.-T."/>
            <person name="Choi B.-S."/>
            <person name="Jung M."/>
            <person name="Ginzburg D."/>
            <person name="Zhao K."/>
            <person name="Won S.Y."/>
            <person name="Oh T.-J."/>
            <person name="Yu Y."/>
            <person name="Kim N.-H."/>
            <person name="Lee O.R."/>
            <person name="Lee T.-H."/>
            <person name="Bashyal P."/>
            <person name="Kim T.-S."/>
            <person name="Lee W.-H."/>
            <person name="Kawkins C."/>
            <person name="Kim C.-K."/>
            <person name="Kim J.S."/>
            <person name="Ahn B.O."/>
            <person name="Rhee S.Y."/>
            <person name="Sohng J.K."/>
        </authorList>
    </citation>
    <scope>NUCLEOTIDE SEQUENCE</scope>
    <source>
        <tissue evidence="2">Leaf</tissue>
    </source>
</reference>
<evidence type="ECO:0000256" key="1">
    <source>
        <dbReference type="SAM" id="MobiDB-lite"/>
    </source>
</evidence>
<gene>
    <name evidence="2" type="ORF">G2W53_014171</name>
</gene>
<keyword evidence="3" id="KW-1185">Reference proteome</keyword>
<name>A0A834WT17_9FABA</name>
<organism evidence="2 3">
    <name type="scientific">Senna tora</name>
    <dbReference type="NCBI Taxonomy" id="362788"/>
    <lineage>
        <taxon>Eukaryota</taxon>
        <taxon>Viridiplantae</taxon>
        <taxon>Streptophyta</taxon>
        <taxon>Embryophyta</taxon>
        <taxon>Tracheophyta</taxon>
        <taxon>Spermatophyta</taxon>
        <taxon>Magnoliopsida</taxon>
        <taxon>eudicotyledons</taxon>
        <taxon>Gunneridae</taxon>
        <taxon>Pentapetalae</taxon>
        <taxon>rosids</taxon>
        <taxon>fabids</taxon>
        <taxon>Fabales</taxon>
        <taxon>Fabaceae</taxon>
        <taxon>Caesalpinioideae</taxon>
        <taxon>Cassia clade</taxon>
        <taxon>Senna</taxon>
    </lineage>
</organism>
<protein>
    <submittedName>
        <fullName evidence="2">Uncharacterized protein</fullName>
    </submittedName>
</protein>
<proteinExistence type="predicted"/>
<dbReference type="Proteomes" id="UP000634136">
    <property type="component" value="Unassembled WGS sequence"/>
</dbReference>
<accession>A0A834WT17</accession>
<dbReference type="AlphaFoldDB" id="A0A834WT17"/>
<evidence type="ECO:0000313" key="3">
    <source>
        <dbReference type="Proteomes" id="UP000634136"/>
    </source>
</evidence>
<comment type="caution">
    <text evidence="2">The sequence shown here is derived from an EMBL/GenBank/DDBJ whole genome shotgun (WGS) entry which is preliminary data.</text>
</comment>
<dbReference type="EMBL" id="JAAIUW010000005">
    <property type="protein sequence ID" value="KAF7831838.1"/>
    <property type="molecule type" value="Genomic_DNA"/>
</dbReference>
<feature type="compositionally biased region" description="Basic and acidic residues" evidence="1">
    <location>
        <begin position="51"/>
        <end position="102"/>
    </location>
</feature>
<sequence length="102" mass="12545">MYTPLTRTPSHILEEVHTTELLKFPPRAKPKRPEKKINRKLIQPGKLHKFVQKDERRSERTPPRRDSAKRENRKPNRFEDRYKRENNQRHNYHIDEDRDPLI</sequence>